<evidence type="ECO:0000256" key="2">
    <source>
        <dbReference type="ARBA" id="ARBA00008147"/>
    </source>
</evidence>
<evidence type="ECO:0000313" key="9">
    <source>
        <dbReference type="EMBL" id="MBY75742.1"/>
    </source>
</evidence>
<name>A0A2S2QEW1_9HEMI</name>
<dbReference type="Gene3D" id="3.30.390.30">
    <property type="match status" value="1"/>
</dbReference>
<evidence type="ECO:0000256" key="5">
    <source>
        <dbReference type="ARBA" id="ARBA00022827"/>
    </source>
</evidence>
<keyword evidence="10" id="KW-1185">Reference proteome</keyword>
<evidence type="ECO:0000256" key="3">
    <source>
        <dbReference type="ARBA" id="ARBA00018240"/>
    </source>
</evidence>
<dbReference type="Gene3D" id="3.50.50.60">
    <property type="entry name" value="FAD/NAD(P)-binding domain"/>
    <property type="match status" value="3"/>
</dbReference>
<reference evidence="9" key="1">
    <citation type="submission" date="2018-04" db="EMBL/GenBank/DDBJ databases">
        <title>Transcriptome assembly of Sipha flava.</title>
        <authorList>
            <person name="Scully E.D."/>
            <person name="Geib S.M."/>
            <person name="Palmer N.A."/>
            <person name="Koch K."/>
            <person name="Bradshaw J."/>
            <person name="Heng-Moss T."/>
            <person name="Sarath G."/>
        </authorList>
    </citation>
    <scope>NUCLEOTIDE SEQUENCE</scope>
</reference>
<evidence type="ECO:0000256" key="6">
    <source>
        <dbReference type="ARBA" id="ARBA00023002"/>
    </source>
</evidence>
<evidence type="ECO:0000313" key="11">
    <source>
        <dbReference type="RefSeq" id="XP_025413519.1"/>
    </source>
</evidence>
<dbReference type="OrthoDB" id="202203at2759"/>
<dbReference type="InterPro" id="IPR041575">
    <property type="entry name" value="Rubredoxin_C"/>
</dbReference>
<comment type="similarity">
    <text evidence="2">Belongs to the class-I pyridine nucleotide-disulfide oxidoreductase family. PYROXD1 subfamily.</text>
</comment>
<proteinExistence type="inferred from homology"/>
<dbReference type="Pfam" id="PF18267">
    <property type="entry name" value="Rubredoxin_C"/>
    <property type="match status" value="1"/>
</dbReference>
<reference evidence="11" key="2">
    <citation type="submission" date="2025-04" db="UniProtKB">
        <authorList>
            <consortium name="RefSeq"/>
        </authorList>
    </citation>
    <scope>IDENTIFICATION</scope>
    <source>
        <tissue evidence="11">Whole body</tissue>
    </source>
</reference>
<evidence type="ECO:0000313" key="10">
    <source>
        <dbReference type="Proteomes" id="UP000694846"/>
    </source>
</evidence>
<feature type="domain" description="FAD/NAD(P)-binding" evidence="7">
    <location>
        <begin position="15"/>
        <end position="187"/>
    </location>
</feature>
<feature type="domain" description="FAD/NAD(P)-binding" evidence="7">
    <location>
        <begin position="233"/>
        <end position="342"/>
    </location>
</feature>
<evidence type="ECO:0000256" key="1">
    <source>
        <dbReference type="ARBA" id="ARBA00001974"/>
    </source>
</evidence>
<dbReference type="InterPro" id="IPR016156">
    <property type="entry name" value="FAD/NAD-linked_Rdtase_dimer_sf"/>
</dbReference>
<organism evidence="9">
    <name type="scientific">Sipha flava</name>
    <name type="common">yellow sugarcane aphid</name>
    <dbReference type="NCBI Taxonomy" id="143950"/>
    <lineage>
        <taxon>Eukaryota</taxon>
        <taxon>Metazoa</taxon>
        <taxon>Ecdysozoa</taxon>
        <taxon>Arthropoda</taxon>
        <taxon>Hexapoda</taxon>
        <taxon>Insecta</taxon>
        <taxon>Pterygota</taxon>
        <taxon>Neoptera</taxon>
        <taxon>Paraneoptera</taxon>
        <taxon>Hemiptera</taxon>
        <taxon>Sternorrhyncha</taxon>
        <taxon>Aphidomorpha</taxon>
        <taxon>Aphidoidea</taxon>
        <taxon>Aphididae</taxon>
        <taxon>Sipha</taxon>
    </lineage>
</organism>
<dbReference type="EMBL" id="GGMS01006539">
    <property type="protein sequence ID" value="MBY75742.1"/>
    <property type="molecule type" value="Transcribed_RNA"/>
</dbReference>
<dbReference type="InterPro" id="IPR036188">
    <property type="entry name" value="FAD/NAD-bd_sf"/>
</dbReference>
<accession>A0A2S2QEW1</accession>
<evidence type="ECO:0000256" key="4">
    <source>
        <dbReference type="ARBA" id="ARBA00022630"/>
    </source>
</evidence>
<dbReference type="InterPro" id="IPR050260">
    <property type="entry name" value="FAD-bd_OxRdtase"/>
</dbReference>
<dbReference type="PANTHER" id="PTHR43429">
    <property type="entry name" value="PYRIDINE NUCLEOTIDE-DISULFIDE OXIDOREDUCTASE DOMAIN-CONTAINING"/>
    <property type="match status" value="1"/>
</dbReference>
<dbReference type="SUPFAM" id="SSF51905">
    <property type="entry name" value="FAD/NAD(P)-binding domain"/>
    <property type="match status" value="1"/>
</dbReference>
<dbReference type="RefSeq" id="XP_025413519.1">
    <property type="nucleotide sequence ID" value="XM_025557734.1"/>
</dbReference>
<evidence type="ECO:0000259" key="8">
    <source>
        <dbReference type="Pfam" id="PF18267"/>
    </source>
</evidence>
<keyword evidence="5" id="KW-0274">FAD</keyword>
<feature type="domain" description="NADH-rubredoxin oxidoreductase C-terminal" evidence="8">
    <location>
        <begin position="391"/>
        <end position="438"/>
    </location>
</feature>
<gene>
    <name evidence="9" type="primary">pyroxd1</name>
    <name evidence="11" type="synonym">LOC112685760</name>
    <name evidence="9" type="ORF">g.28915</name>
</gene>
<dbReference type="Pfam" id="PF07992">
    <property type="entry name" value="Pyr_redox_2"/>
    <property type="match status" value="2"/>
</dbReference>
<protein>
    <recommendedName>
        <fullName evidence="3">Pyridine nucleotide-disulfide oxidoreductase domain-containing protein 1</fullName>
    </recommendedName>
</protein>
<dbReference type="PROSITE" id="PS51257">
    <property type="entry name" value="PROKAR_LIPOPROTEIN"/>
    <property type="match status" value="1"/>
</dbReference>
<dbReference type="InterPro" id="IPR023753">
    <property type="entry name" value="FAD/NAD-binding_dom"/>
</dbReference>
<dbReference type="Proteomes" id="UP000694846">
    <property type="component" value="Unplaced"/>
</dbReference>
<keyword evidence="6" id="KW-0560">Oxidoreductase</keyword>
<dbReference type="AlphaFoldDB" id="A0A2S2QEW1"/>
<comment type="cofactor">
    <cofactor evidence="1">
        <name>FAD</name>
        <dbReference type="ChEBI" id="CHEBI:57692"/>
    </cofactor>
</comment>
<dbReference type="GO" id="GO:0016491">
    <property type="term" value="F:oxidoreductase activity"/>
    <property type="evidence" value="ECO:0007669"/>
    <property type="project" value="UniProtKB-KW"/>
</dbReference>
<keyword evidence="4" id="KW-0285">Flavoprotein</keyword>
<dbReference type="PRINTS" id="PR00368">
    <property type="entry name" value="FADPNR"/>
</dbReference>
<sequence>MDHTDKKNRQFEATFVVIGGGIAGISCVETLKLYTTESVLLISESPTVKVVTDVKFYTKIAAGFNVEDQNLHCFKNTEYIIDKIIAINSTEQTIETLNGREIKYKKLCLCTGAVPKLLADKDYVIGLRDTHSVEYFQKVLGRAKRVLIVGNGGIATDLVHKLNDIEIIWIIRDEHISSHFLDAGAAEFFGNYLNILQTSDKIMKRFRYRGETSSGAALGPDWHCGAMFGNSDRKNVVIEYKTEIKNISKNSLDNDLVKVELENGKIYECDFIVSATGVIPNNTFEIKDGQYFDIANDGGIKVDWKMETNLSNIYAAGDVCTVNWTSKHWFQMRLWTQARQMGMYAAKCMHSMYANEKLLQDFCFELFTHVTSFFGFKVILLGLFNAQGLDKKHCELLVRVTEGQEYVKLVISNGRVVGAMLIGDSDLEEMCENLILNQIDVTNLMDDLLDPNIDIEDYFD</sequence>
<evidence type="ECO:0000259" key="7">
    <source>
        <dbReference type="Pfam" id="PF07992"/>
    </source>
</evidence>
<dbReference type="PANTHER" id="PTHR43429:SF2">
    <property type="entry name" value="PYRIDINE NUCLEOTIDE-DISULFIDE OXIDOREDUCTASE DOMAIN-CONTAINING PROTEIN 1"/>
    <property type="match status" value="1"/>
</dbReference>